<sequence>MVAFTSLMGPTNNAVAILMKTTVLTLSPYISTACTETLYEMASDGGVPVRLRVLLSKYLRFVPPLLENVAGSKLISNGDEGWYNSVEGAENGPCEESCNCAGILIDGGEFFETTRVVFEVIDPDESLAITPKVISVTVPVPTSLLDATEGKFDMGKVRYQGLAIVRYSKGAVEGDLSIGITLPGVRHPS</sequence>
<dbReference type="GeneID" id="5484302"/>
<evidence type="ECO:0000313" key="2">
    <source>
        <dbReference type="Proteomes" id="UP000001312"/>
    </source>
</evidence>
<name>A7EZQ6_SCLS1</name>
<dbReference type="Proteomes" id="UP000001312">
    <property type="component" value="Unassembled WGS sequence"/>
</dbReference>
<reference evidence="2" key="1">
    <citation type="journal article" date="2011" name="PLoS Genet.">
        <title>Genomic analysis of the necrotrophic fungal pathogens Sclerotinia sclerotiorum and Botrytis cinerea.</title>
        <authorList>
            <person name="Amselem J."/>
            <person name="Cuomo C.A."/>
            <person name="van Kan J.A."/>
            <person name="Viaud M."/>
            <person name="Benito E.P."/>
            <person name="Couloux A."/>
            <person name="Coutinho P.M."/>
            <person name="de Vries R.P."/>
            <person name="Dyer P.S."/>
            <person name="Fillinger S."/>
            <person name="Fournier E."/>
            <person name="Gout L."/>
            <person name="Hahn M."/>
            <person name="Kohn L."/>
            <person name="Lapalu N."/>
            <person name="Plummer K.M."/>
            <person name="Pradier J.M."/>
            <person name="Quevillon E."/>
            <person name="Sharon A."/>
            <person name="Simon A."/>
            <person name="ten Have A."/>
            <person name="Tudzynski B."/>
            <person name="Tudzynski P."/>
            <person name="Wincker P."/>
            <person name="Andrew M."/>
            <person name="Anthouard V."/>
            <person name="Beever R.E."/>
            <person name="Beffa R."/>
            <person name="Benoit I."/>
            <person name="Bouzid O."/>
            <person name="Brault B."/>
            <person name="Chen Z."/>
            <person name="Choquer M."/>
            <person name="Collemare J."/>
            <person name="Cotton P."/>
            <person name="Danchin E.G."/>
            <person name="Da Silva C."/>
            <person name="Gautier A."/>
            <person name="Giraud C."/>
            <person name="Giraud T."/>
            <person name="Gonzalez C."/>
            <person name="Grossetete S."/>
            <person name="Guldener U."/>
            <person name="Henrissat B."/>
            <person name="Howlett B.J."/>
            <person name="Kodira C."/>
            <person name="Kretschmer M."/>
            <person name="Lappartient A."/>
            <person name="Leroch M."/>
            <person name="Levis C."/>
            <person name="Mauceli E."/>
            <person name="Neuveglise C."/>
            <person name="Oeser B."/>
            <person name="Pearson M."/>
            <person name="Poulain J."/>
            <person name="Poussereau N."/>
            <person name="Quesneville H."/>
            <person name="Rascle C."/>
            <person name="Schumacher J."/>
            <person name="Segurens B."/>
            <person name="Sexton A."/>
            <person name="Silva E."/>
            <person name="Sirven C."/>
            <person name="Soanes D.M."/>
            <person name="Talbot N.J."/>
            <person name="Templeton M."/>
            <person name="Yandava C."/>
            <person name="Yarden O."/>
            <person name="Zeng Q."/>
            <person name="Rollins J.A."/>
            <person name="Lebrun M.H."/>
            <person name="Dickman M."/>
        </authorList>
    </citation>
    <scope>NUCLEOTIDE SEQUENCE [LARGE SCALE GENOMIC DNA]</scope>
    <source>
        <strain evidence="2">ATCC 18683 / 1980 / Ss-1</strain>
    </source>
</reference>
<dbReference type="EMBL" id="CH476636">
    <property type="protein sequence ID" value="EDN94948.1"/>
    <property type="molecule type" value="Genomic_DNA"/>
</dbReference>
<accession>A7EZQ6</accession>
<dbReference type="AlphaFoldDB" id="A7EZQ6"/>
<evidence type="ECO:0000313" key="1">
    <source>
        <dbReference type="EMBL" id="EDN94948.1"/>
    </source>
</evidence>
<gene>
    <name evidence="1" type="ORF">SS1G_10823</name>
</gene>
<keyword evidence="2" id="KW-1185">Reference proteome</keyword>
<organism evidence="1 2">
    <name type="scientific">Sclerotinia sclerotiorum (strain ATCC 18683 / 1980 / Ss-1)</name>
    <name type="common">White mold</name>
    <name type="synonym">Whetzelinia sclerotiorum</name>
    <dbReference type="NCBI Taxonomy" id="665079"/>
    <lineage>
        <taxon>Eukaryota</taxon>
        <taxon>Fungi</taxon>
        <taxon>Dikarya</taxon>
        <taxon>Ascomycota</taxon>
        <taxon>Pezizomycotina</taxon>
        <taxon>Leotiomycetes</taxon>
        <taxon>Helotiales</taxon>
        <taxon>Sclerotiniaceae</taxon>
        <taxon>Sclerotinia</taxon>
    </lineage>
</organism>
<dbReference type="InParanoid" id="A7EZQ6"/>
<dbReference type="RefSeq" id="XP_001588376.1">
    <property type="nucleotide sequence ID" value="XM_001588326.1"/>
</dbReference>
<protein>
    <submittedName>
        <fullName evidence="1">Uncharacterized protein</fullName>
    </submittedName>
</protein>
<dbReference type="KEGG" id="ssl:SS1G_10823"/>
<proteinExistence type="predicted"/>